<evidence type="ECO:0000313" key="2">
    <source>
        <dbReference type="EMBL" id="KAG0583513.1"/>
    </source>
</evidence>
<sequence>MSGSRPKPPIKILLCGRTGSGKSSVANMLVKGHLNHPLLFPTSSGVRGKTVSCQREECEDFVVVDTVGLGEAQQGSVTDDEARNMLYDFFVKISQERYNYFAYVHKWGKLDHLDGELWGFFQKAFVGAERNFVIIFTHCSPTALEENLEDIKVAFEGCERYIPVDFPAANKPEASSSVRTRRSDKLRTDSLVVLQESLATSVPDLTSNSRLRSNLAKGRILLMGSNVRARNLIAEMLVNGTKNMSTSSTSSSHGSNLSGVGFDRQPKSALFEELEGRRWQVVNASVFDKERIGDIYTDVGSEEEAIQVASSAVTMLAWEFLTILRHGAYSHFIYVEDYGEKPPEWEPVLREITKVLSIKQWVRRAVAVLVNLNSSNISSEKSNRFRKWGRECQVLLPMGCESLDVERCGMDLGIIEEALGAIVPYGAWGSMSNDSGLRVNPNVFEALVWTFRGLEKYSNMPTMSGNRKLEGQDDCVDVSYLTHTTASMWRSHVKHVAAEINFEDPIISSLQIKITGDSKRFREGLQEGFKWGELQIVDEHHAEKRDSRIPLIIDDNKVLKFYLKDFIWKACYIDLCNDWNLSWEEIVGCTIVLWI</sequence>
<dbReference type="Proteomes" id="UP000822688">
    <property type="component" value="Chromosome 3"/>
</dbReference>
<dbReference type="InterPro" id="IPR027417">
    <property type="entry name" value="P-loop_NTPase"/>
</dbReference>
<feature type="domain" description="G" evidence="1">
    <location>
        <begin position="11"/>
        <end position="92"/>
    </location>
</feature>
<evidence type="ECO:0000259" key="1">
    <source>
        <dbReference type="Pfam" id="PF01926"/>
    </source>
</evidence>
<dbReference type="CDD" id="cd00882">
    <property type="entry name" value="Ras_like_GTPase"/>
    <property type="match status" value="1"/>
</dbReference>
<proteinExistence type="predicted"/>
<dbReference type="GO" id="GO:0005525">
    <property type="term" value="F:GTP binding"/>
    <property type="evidence" value="ECO:0007669"/>
    <property type="project" value="InterPro"/>
</dbReference>
<dbReference type="InterPro" id="IPR006073">
    <property type="entry name" value="GTP-bd"/>
</dbReference>
<dbReference type="SUPFAM" id="SSF52540">
    <property type="entry name" value="P-loop containing nucleoside triphosphate hydrolases"/>
    <property type="match status" value="1"/>
</dbReference>
<evidence type="ECO:0000313" key="3">
    <source>
        <dbReference type="Proteomes" id="UP000822688"/>
    </source>
</evidence>
<dbReference type="AlphaFoldDB" id="A0A8T0IM24"/>
<keyword evidence="3" id="KW-1185">Reference proteome</keyword>
<comment type="caution">
    <text evidence="2">The sequence shown here is derived from an EMBL/GenBank/DDBJ whole genome shotgun (WGS) entry which is preliminary data.</text>
</comment>
<gene>
    <name evidence="2" type="ORF">KC19_3G142800</name>
</gene>
<dbReference type="Pfam" id="PF01926">
    <property type="entry name" value="MMR_HSR1"/>
    <property type="match status" value="1"/>
</dbReference>
<protein>
    <recommendedName>
        <fullName evidence="1">G domain-containing protein</fullName>
    </recommendedName>
</protein>
<dbReference type="EMBL" id="CM026423">
    <property type="protein sequence ID" value="KAG0583513.1"/>
    <property type="molecule type" value="Genomic_DNA"/>
</dbReference>
<reference evidence="2" key="1">
    <citation type="submission" date="2020-06" db="EMBL/GenBank/DDBJ databases">
        <title>WGS assembly of Ceratodon purpureus strain R40.</title>
        <authorList>
            <person name="Carey S.B."/>
            <person name="Jenkins J."/>
            <person name="Shu S."/>
            <person name="Lovell J.T."/>
            <person name="Sreedasyam A."/>
            <person name="Maumus F."/>
            <person name="Tiley G.P."/>
            <person name="Fernandez-Pozo N."/>
            <person name="Barry K."/>
            <person name="Chen C."/>
            <person name="Wang M."/>
            <person name="Lipzen A."/>
            <person name="Daum C."/>
            <person name="Saski C.A."/>
            <person name="Payton A.C."/>
            <person name="Mcbreen J.C."/>
            <person name="Conrad R.E."/>
            <person name="Kollar L.M."/>
            <person name="Olsson S."/>
            <person name="Huttunen S."/>
            <person name="Landis J.B."/>
            <person name="Wickett N.J."/>
            <person name="Johnson M.G."/>
            <person name="Rensing S.A."/>
            <person name="Grimwood J."/>
            <person name="Schmutz J."/>
            <person name="Mcdaniel S.F."/>
        </authorList>
    </citation>
    <scope>NUCLEOTIDE SEQUENCE</scope>
    <source>
        <strain evidence="2">R40</strain>
    </source>
</reference>
<organism evidence="2 3">
    <name type="scientific">Ceratodon purpureus</name>
    <name type="common">Fire moss</name>
    <name type="synonym">Dicranum purpureum</name>
    <dbReference type="NCBI Taxonomy" id="3225"/>
    <lineage>
        <taxon>Eukaryota</taxon>
        <taxon>Viridiplantae</taxon>
        <taxon>Streptophyta</taxon>
        <taxon>Embryophyta</taxon>
        <taxon>Bryophyta</taxon>
        <taxon>Bryophytina</taxon>
        <taxon>Bryopsida</taxon>
        <taxon>Dicranidae</taxon>
        <taxon>Pseudoditrichales</taxon>
        <taxon>Ditrichaceae</taxon>
        <taxon>Ceratodon</taxon>
    </lineage>
</organism>
<name>A0A8T0IM24_CERPU</name>
<accession>A0A8T0IM24</accession>
<dbReference type="Gene3D" id="3.40.50.300">
    <property type="entry name" value="P-loop containing nucleotide triphosphate hydrolases"/>
    <property type="match status" value="1"/>
</dbReference>